<feature type="binding site" evidence="8">
    <location>
        <begin position="269"/>
        <end position="271"/>
    </location>
    <ligand>
        <name>ATP</name>
        <dbReference type="ChEBI" id="CHEBI:30616"/>
    </ligand>
</feature>
<dbReference type="InterPro" id="IPR011035">
    <property type="entry name" value="Ribosomal_bL25/Gln-tRNA_synth"/>
</dbReference>
<feature type="domain" description="Glutamyl/glutaminyl-tRNA synthetase class Ib catalytic" evidence="10">
    <location>
        <begin position="27"/>
        <end position="337"/>
    </location>
</feature>
<dbReference type="InterPro" id="IPR020058">
    <property type="entry name" value="Glu/Gln-tRNA-synth_Ib_cat-dom"/>
</dbReference>
<dbReference type="InterPro" id="IPR049437">
    <property type="entry name" value="tRNA-synt_1c_C2"/>
</dbReference>
<dbReference type="InterPro" id="IPR020056">
    <property type="entry name" value="Rbsml_bL25/Gln-tRNA_synth_N"/>
</dbReference>
<dbReference type="Gene3D" id="2.40.240.10">
    <property type="entry name" value="Ribosomal Protein L25, Chain P"/>
    <property type="match status" value="2"/>
</dbReference>
<evidence type="ECO:0000256" key="2">
    <source>
        <dbReference type="ARBA" id="ARBA00022598"/>
    </source>
</evidence>
<evidence type="ECO:0000313" key="13">
    <source>
        <dbReference type="EMBL" id="MBE5035878.1"/>
    </source>
</evidence>
<dbReference type="EMBL" id="JADCKA010000010">
    <property type="protein sequence ID" value="MBE5035878.1"/>
    <property type="molecule type" value="Genomic_DNA"/>
</dbReference>
<reference evidence="13 14" key="1">
    <citation type="submission" date="2020-10" db="EMBL/GenBank/DDBJ databases">
        <title>ChiBAC.</title>
        <authorList>
            <person name="Zenner C."/>
            <person name="Hitch T.C.A."/>
            <person name="Clavel T."/>
        </authorList>
    </citation>
    <scope>NUCLEOTIDE SEQUENCE [LARGE SCALE GENOMIC DNA]</scope>
    <source>
        <strain evidence="13 14">DSM 108706</strain>
    </source>
</reference>
<keyword evidence="6 8" id="KW-0030">Aminoacyl-tRNA synthetase</keyword>
<feature type="binding site" evidence="8">
    <location>
        <begin position="35"/>
        <end position="37"/>
    </location>
    <ligand>
        <name>ATP</name>
        <dbReference type="ChEBI" id="CHEBI:30616"/>
    </ligand>
</feature>
<dbReference type="Pfam" id="PF00749">
    <property type="entry name" value="tRNA-synt_1c"/>
    <property type="match status" value="1"/>
</dbReference>
<dbReference type="Pfam" id="PF03950">
    <property type="entry name" value="tRNA-synt_1c_C"/>
    <property type="match status" value="1"/>
</dbReference>
<dbReference type="PANTHER" id="PTHR43097:SF5">
    <property type="entry name" value="GLUTAMATE--TRNA LIGASE"/>
    <property type="match status" value="1"/>
</dbReference>
<protein>
    <recommendedName>
        <fullName evidence="8">Glutamine--tRNA ligase</fullName>
        <ecNumber evidence="8">6.1.1.18</ecNumber>
    </recommendedName>
    <alternativeName>
        <fullName evidence="8">Glutaminyl-tRNA synthetase</fullName>
        <shortName evidence="8">GlnRS</shortName>
    </alternativeName>
</protein>
<evidence type="ECO:0000256" key="6">
    <source>
        <dbReference type="ARBA" id="ARBA00023146"/>
    </source>
</evidence>
<comment type="catalytic activity">
    <reaction evidence="7 8">
        <text>tRNA(Gln) + L-glutamine + ATP = L-glutaminyl-tRNA(Gln) + AMP + diphosphate</text>
        <dbReference type="Rhea" id="RHEA:20121"/>
        <dbReference type="Rhea" id="RHEA-COMP:9662"/>
        <dbReference type="Rhea" id="RHEA-COMP:9681"/>
        <dbReference type="ChEBI" id="CHEBI:30616"/>
        <dbReference type="ChEBI" id="CHEBI:33019"/>
        <dbReference type="ChEBI" id="CHEBI:58359"/>
        <dbReference type="ChEBI" id="CHEBI:78442"/>
        <dbReference type="ChEBI" id="CHEBI:78521"/>
        <dbReference type="ChEBI" id="CHEBI:456215"/>
        <dbReference type="EC" id="6.1.1.18"/>
    </reaction>
</comment>
<organism evidence="13 14">
    <name type="scientific">Gallibacter intestinalis</name>
    <dbReference type="NCBI Taxonomy" id="2779356"/>
    <lineage>
        <taxon>Bacteria</taxon>
        <taxon>Bacillati</taxon>
        <taxon>Bacillota</taxon>
        <taxon>Clostridia</taxon>
        <taxon>Eubacteriales</taxon>
        <taxon>Eubacteriaceae</taxon>
        <taxon>Gallibacter</taxon>
    </lineage>
</organism>
<dbReference type="PANTHER" id="PTHR43097">
    <property type="entry name" value="GLUTAMINE-TRNA LIGASE"/>
    <property type="match status" value="1"/>
</dbReference>
<comment type="similarity">
    <text evidence="8 9">Belongs to the class-I aminoacyl-tRNA synthetase family.</text>
</comment>
<keyword evidence="14" id="KW-1185">Reference proteome</keyword>
<evidence type="ECO:0000256" key="4">
    <source>
        <dbReference type="ARBA" id="ARBA00022840"/>
    </source>
</evidence>
<dbReference type="NCBIfam" id="NF011291">
    <property type="entry name" value="PRK14703.1"/>
    <property type="match status" value="1"/>
</dbReference>
<dbReference type="SUPFAM" id="SSF52374">
    <property type="entry name" value="Nucleotidylyl transferase"/>
    <property type="match status" value="1"/>
</dbReference>
<dbReference type="RefSeq" id="WP_226385526.1">
    <property type="nucleotide sequence ID" value="NZ_JADCKA010000010.1"/>
</dbReference>
<evidence type="ECO:0000259" key="10">
    <source>
        <dbReference type="Pfam" id="PF00749"/>
    </source>
</evidence>
<dbReference type="InterPro" id="IPR004514">
    <property type="entry name" value="Gln-tRNA-synth"/>
</dbReference>
<dbReference type="InterPro" id="IPR020059">
    <property type="entry name" value="Glu/Gln-tRNA-synth_Ib_codon-bd"/>
</dbReference>
<feature type="binding site" evidence="8">
    <location>
        <position position="67"/>
    </location>
    <ligand>
        <name>L-glutamine</name>
        <dbReference type="ChEBI" id="CHEBI:58359"/>
    </ligand>
</feature>
<keyword evidence="4 8" id="KW-0067">ATP-binding</keyword>
<feature type="binding site" evidence="8">
    <location>
        <begin position="261"/>
        <end position="262"/>
    </location>
    <ligand>
        <name>ATP</name>
        <dbReference type="ChEBI" id="CHEBI:30616"/>
    </ligand>
</feature>
<evidence type="ECO:0000259" key="12">
    <source>
        <dbReference type="Pfam" id="PF20974"/>
    </source>
</evidence>
<feature type="domain" description="Glutamyl/glutaminyl-tRNA synthetase class Ib anti-codon binding" evidence="11">
    <location>
        <begin position="345"/>
        <end position="440"/>
    </location>
</feature>
<dbReference type="Proteomes" id="UP001516588">
    <property type="component" value="Unassembled WGS sequence"/>
</dbReference>
<evidence type="ECO:0000256" key="3">
    <source>
        <dbReference type="ARBA" id="ARBA00022741"/>
    </source>
</evidence>
<comment type="subcellular location">
    <subcellularLocation>
        <location evidence="8">Cytoplasm</location>
    </subcellularLocation>
</comment>
<keyword evidence="1 8" id="KW-0963">Cytoplasm</keyword>
<dbReference type="Gene3D" id="3.40.50.620">
    <property type="entry name" value="HUPs"/>
    <property type="match status" value="1"/>
</dbReference>
<evidence type="ECO:0000256" key="8">
    <source>
        <dbReference type="HAMAP-Rule" id="MF_00126"/>
    </source>
</evidence>
<dbReference type="InterPro" id="IPR000924">
    <property type="entry name" value="Glu/Gln-tRNA-synth"/>
</dbReference>
<feature type="domain" description="tRNA synthetases class I (E and Q) anti-codon binding" evidence="12">
    <location>
        <begin position="457"/>
        <end position="524"/>
    </location>
</feature>
<dbReference type="SUPFAM" id="SSF50715">
    <property type="entry name" value="Ribosomal protein L25-like"/>
    <property type="match status" value="1"/>
</dbReference>
<feature type="binding site" evidence="8">
    <location>
        <begin position="41"/>
        <end position="47"/>
    </location>
    <ligand>
        <name>ATP</name>
        <dbReference type="ChEBI" id="CHEBI:30616"/>
    </ligand>
</feature>
<dbReference type="InterPro" id="IPR001412">
    <property type="entry name" value="aa-tRNA-synth_I_CS"/>
</dbReference>
<feature type="short sequence motif" description="'KMSKS' region" evidence="8">
    <location>
        <begin position="268"/>
        <end position="272"/>
    </location>
</feature>
<name>A0ABR9QYF5_9FIRM</name>
<evidence type="ECO:0000313" key="14">
    <source>
        <dbReference type="Proteomes" id="UP001516588"/>
    </source>
</evidence>
<evidence type="ECO:0000256" key="1">
    <source>
        <dbReference type="ARBA" id="ARBA00022490"/>
    </source>
</evidence>
<comment type="caution">
    <text evidence="13">The sequence shown here is derived from an EMBL/GenBank/DDBJ whole genome shotgun (WGS) entry which is preliminary data.</text>
</comment>
<evidence type="ECO:0000256" key="5">
    <source>
        <dbReference type="ARBA" id="ARBA00022917"/>
    </source>
</evidence>
<dbReference type="HAMAP" id="MF_00126">
    <property type="entry name" value="Gln_tRNA_synth"/>
    <property type="match status" value="1"/>
</dbReference>
<sequence length="549" mass="63619">MTEEKKTTNFIYNIIDKDLEEGTYGQKVHTRFPPEPNGYLHIGHAKSICLNFGTALKYGGKCNLRYDDTNPLKEDEEYVNSIEEDVKWLGFEWDDRLWASDYFDEMYESAIILIKKGKAYVDDLTAEEMKAYRGTLKEPGKESPYRNRSVEENLKLFEEMKEGKYKDGEKVLRAKIDMSSPNINMRDPVIYRIAHASHHNTGDKWCIYPMYDFAHPIEDAIEGITHSICTLEFEDHRPLYEWTLNEVGKWPTPPKQIEFARLNITNTIMSKRKLKKLVDDGSVEGWDDPRMPTIAGIRRRGYTPESIRDFCERIGVAKANSTVDEGLLEYCLRDDLQNKVESRNVVEDPIKVIITNYPEDQTEQLEMENNRNNDELGVRTVPFSRELWIDGADFMEVPVKKYFRLFPGNEVRFKGAYFITCNEVVKNEDGSIKELLCTYDPATKSGEGFEGRKVKGTIHWVDAKTAVKVKIRNYGTLMKKDENGDDVFNPDSLEETFGYAEPSLMEAQPGERFQFFRHGYYIADTKLTTDTEKVFNKIVDLKSSFKINK</sequence>
<keyword evidence="2 8" id="KW-0436">Ligase</keyword>
<dbReference type="InterPro" id="IPR014729">
    <property type="entry name" value="Rossmann-like_a/b/a_fold"/>
</dbReference>
<feature type="binding site" evidence="8">
    <location>
        <position position="211"/>
    </location>
    <ligand>
        <name>L-glutamine</name>
        <dbReference type="ChEBI" id="CHEBI:58359"/>
    </ligand>
</feature>
<dbReference type="InterPro" id="IPR050132">
    <property type="entry name" value="Gln/Glu-tRNA_Ligase"/>
</dbReference>
<dbReference type="CDD" id="cd00807">
    <property type="entry name" value="GlnRS_core"/>
    <property type="match status" value="1"/>
</dbReference>
<dbReference type="Pfam" id="PF20974">
    <property type="entry name" value="tRNA-synt_1c_C2"/>
    <property type="match status" value="1"/>
</dbReference>
<dbReference type="EC" id="6.1.1.18" evidence="8"/>
<dbReference type="NCBIfam" id="TIGR00440">
    <property type="entry name" value="glnS"/>
    <property type="match status" value="1"/>
</dbReference>
<evidence type="ECO:0000259" key="11">
    <source>
        <dbReference type="Pfam" id="PF03950"/>
    </source>
</evidence>
<comment type="caution">
    <text evidence="8">Lacks conserved residue(s) required for the propagation of feature annotation.</text>
</comment>
<accession>A0ABR9QYF5</accession>
<feature type="binding site" evidence="8">
    <location>
        <position position="230"/>
    </location>
    <ligand>
        <name>ATP</name>
        <dbReference type="ChEBI" id="CHEBI:30616"/>
    </ligand>
</feature>
<gene>
    <name evidence="8" type="primary">glnS</name>
    <name evidence="13" type="ORF">INF20_06275</name>
</gene>
<dbReference type="PRINTS" id="PR00987">
    <property type="entry name" value="TRNASYNTHGLU"/>
</dbReference>
<proteinExistence type="inferred from homology"/>
<dbReference type="GO" id="GO:0016874">
    <property type="term" value="F:ligase activity"/>
    <property type="evidence" value="ECO:0007669"/>
    <property type="project" value="UniProtKB-KW"/>
</dbReference>
<keyword evidence="5 8" id="KW-0648">Protein biosynthesis</keyword>
<comment type="subunit">
    <text evidence="8">Monomer.</text>
</comment>
<evidence type="ECO:0000256" key="7">
    <source>
        <dbReference type="ARBA" id="ARBA00048270"/>
    </source>
</evidence>
<evidence type="ECO:0000256" key="9">
    <source>
        <dbReference type="RuleBase" id="RU363037"/>
    </source>
</evidence>
<dbReference type="InterPro" id="IPR022861">
    <property type="entry name" value="Gln_tRNA_ligase_bac"/>
</dbReference>
<feature type="short sequence motif" description="'HIGH' region" evidence="8">
    <location>
        <begin position="34"/>
        <end position="44"/>
    </location>
</feature>
<keyword evidence="3 8" id="KW-0547">Nucleotide-binding</keyword>
<dbReference type="PROSITE" id="PS00178">
    <property type="entry name" value="AA_TRNA_LIGASE_I"/>
    <property type="match status" value="1"/>
</dbReference>